<protein>
    <submittedName>
        <fullName evidence="9">Cytochrome P450</fullName>
    </submittedName>
</protein>
<dbReference type="InterPro" id="IPR050196">
    <property type="entry name" value="Cytochrome_P450_Monoox"/>
</dbReference>
<evidence type="ECO:0000313" key="9">
    <source>
        <dbReference type="EMBL" id="QEE29480.1"/>
    </source>
</evidence>
<dbReference type="KEGG" id="talb:FTW19_16640"/>
<dbReference type="InterPro" id="IPR001128">
    <property type="entry name" value="Cyt_P450"/>
</dbReference>
<proteinExistence type="inferred from homology"/>
<evidence type="ECO:0000256" key="8">
    <source>
        <dbReference type="RuleBase" id="RU000461"/>
    </source>
</evidence>
<dbReference type="PROSITE" id="PS00086">
    <property type="entry name" value="CYTOCHROME_P450"/>
    <property type="match status" value="1"/>
</dbReference>
<dbReference type="InterPro" id="IPR036396">
    <property type="entry name" value="Cyt_P450_sf"/>
</dbReference>
<dbReference type="OrthoDB" id="9789468at2"/>
<dbReference type="CDD" id="cd20620">
    <property type="entry name" value="CYP132-like"/>
    <property type="match status" value="1"/>
</dbReference>
<evidence type="ECO:0000256" key="7">
    <source>
        <dbReference type="PIRSR" id="PIRSR602401-1"/>
    </source>
</evidence>
<dbReference type="PANTHER" id="PTHR24291:SF50">
    <property type="entry name" value="BIFUNCTIONAL ALBAFLAVENONE MONOOXYGENASE_TERPENE SYNTHASE"/>
    <property type="match status" value="1"/>
</dbReference>
<comment type="cofactor">
    <cofactor evidence="7">
        <name>heme</name>
        <dbReference type="ChEBI" id="CHEBI:30413"/>
    </cofactor>
</comment>
<keyword evidence="3 7" id="KW-0479">Metal-binding</keyword>
<keyword evidence="10" id="KW-1185">Reference proteome</keyword>
<dbReference type="GO" id="GO:0020037">
    <property type="term" value="F:heme binding"/>
    <property type="evidence" value="ECO:0007669"/>
    <property type="project" value="InterPro"/>
</dbReference>
<evidence type="ECO:0000256" key="2">
    <source>
        <dbReference type="ARBA" id="ARBA00022617"/>
    </source>
</evidence>
<dbReference type="InterPro" id="IPR002401">
    <property type="entry name" value="Cyt_P450_E_grp-I"/>
</dbReference>
<dbReference type="PRINTS" id="PR00385">
    <property type="entry name" value="P450"/>
</dbReference>
<dbReference type="Gene3D" id="1.10.630.10">
    <property type="entry name" value="Cytochrome P450"/>
    <property type="match status" value="1"/>
</dbReference>
<sequence length="458" mass="52630">MNGPATLSIVERGEYRFPPGLRHNLPFYMGRKPWARIGRPILLFEHLAKTYGPATHYRMMGTDILFLNHPDFVQEVLVTQSGNFIRERTLRRMKILLGEGLLTSNDPVHMQHRRIVAPAFHRQRIAAYADEIVRSAAAMAERWKSGQAIDIGAAMMELSLSIVARTLFASEVTEDIRAINHETHAIMRLYNLLVILPRLESYLHWPLPGVTRFRKARAHLDSVAYRIIRERREDPVDRHDLLSMLLLSRDEDGNSLSDEQVRDEMLTIFLAGYETTANALTWTWYLLSQNPDAREQMHAELDRVLAGRTPTLADYANLTYTQQVFSESMRLYPPAWAMGREAAIDVELGPYRIPAGSHVFFSQWIIHRSPEFFPDPLRFDPSRHTDAAKAARPRFAYFPFGGGSRQCIGESFAWMEGTLALASIAQQWKLNLVPNQRIDVQEKITLRPRYPILMTPRL</sequence>
<keyword evidence="4 8" id="KW-0560">Oxidoreductase</keyword>
<dbReference type="GO" id="GO:0004497">
    <property type="term" value="F:monooxygenase activity"/>
    <property type="evidence" value="ECO:0007669"/>
    <property type="project" value="UniProtKB-KW"/>
</dbReference>
<keyword evidence="6 8" id="KW-0503">Monooxygenase</keyword>
<evidence type="ECO:0000256" key="5">
    <source>
        <dbReference type="ARBA" id="ARBA00023004"/>
    </source>
</evidence>
<keyword evidence="2 7" id="KW-0349">Heme</keyword>
<dbReference type="InterPro" id="IPR017972">
    <property type="entry name" value="Cyt_P450_CS"/>
</dbReference>
<evidence type="ECO:0000256" key="3">
    <source>
        <dbReference type="ARBA" id="ARBA00022723"/>
    </source>
</evidence>
<evidence type="ECO:0000256" key="6">
    <source>
        <dbReference type="ARBA" id="ARBA00023033"/>
    </source>
</evidence>
<feature type="binding site" description="axial binding residue" evidence="7">
    <location>
        <position position="407"/>
    </location>
    <ligand>
        <name>heme</name>
        <dbReference type="ChEBI" id="CHEBI:30413"/>
    </ligand>
    <ligandPart>
        <name>Fe</name>
        <dbReference type="ChEBI" id="CHEBI:18248"/>
    </ligandPart>
</feature>
<dbReference type="EMBL" id="CP042806">
    <property type="protein sequence ID" value="QEE29480.1"/>
    <property type="molecule type" value="Genomic_DNA"/>
</dbReference>
<evidence type="ECO:0000256" key="4">
    <source>
        <dbReference type="ARBA" id="ARBA00023002"/>
    </source>
</evidence>
<keyword evidence="5 7" id="KW-0408">Iron</keyword>
<dbReference type="Pfam" id="PF00067">
    <property type="entry name" value="p450"/>
    <property type="match status" value="1"/>
</dbReference>
<evidence type="ECO:0000256" key="1">
    <source>
        <dbReference type="ARBA" id="ARBA00010617"/>
    </source>
</evidence>
<evidence type="ECO:0000313" key="10">
    <source>
        <dbReference type="Proteomes" id="UP000321820"/>
    </source>
</evidence>
<dbReference type="SUPFAM" id="SSF48264">
    <property type="entry name" value="Cytochrome P450"/>
    <property type="match status" value="1"/>
</dbReference>
<dbReference type="PRINTS" id="PR00463">
    <property type="entry name" value="EP450I"/>
</dbReference>
<comment type="similarity">
    <text evidence="1 8">Belongs to the cytochrome P450 family.</text>
</comment>
<dbReference type="Proteomes" id="UP000321820">
    <property type="component" value="Chromosome"/>
</dbReference>
<gene>
    <name evidence="9" type="ORF">FTW19_16640</name>
</gene>
<reference evidence="9 10" key="1">
    <citation type="submission" date="2019-08" db="EMBL/GenBank/DDBJ databases">
        <title>Complete genome sequence of Terriglobus albidus strain ORNL.</title>
        <authorList>
            <person name="Podar M."/>
        </authorList>
    </citation>
    <scope>NUCLEOTIDE SEQUENCE [LARGE SCALE GENOMIC DNA]</scope>
    <source>
        <strain evidence="9 10">ORNL</strain>
    </source>
</reference>
<organism evidence="9 10">
    <name type="scientific">Terriglobus albidus</name>
    <dbReference type="NCBI Taxonomy" id="1592106"/>
    <lineage>
        <taxon>Bacteria</taxon>
        <taxon>Pseudomonadati</taxon>
        <taxon>Acidobacteriota</taxon>
        <taxon>Terriglobia</taxon>
        <taxon>Terriglobales</taxon>
        <taxon>Acidobacteriaceae</taxon>
        <taxon>Terriglobus</taxon>
    </lineage>
</organism>
<name>A0A5B9EF99_9BACT</name>
<dbReference type="GO" id="GO:0005506">
    <property type="term" value="F:iron ion binding"/>
    <property type="evidence" value="ECO:0007669"/>
    <property type="project" value="InterPro"/>
</dbReference>
<accession>A0A5B9EF99</accession>
<dbReference type="AlphaFoldDB" id="A0A5B9EF99"/>
<dbReference type="GO" id="GO:0016705">
    <property type="term" value="F:oxidoreductase activity, acting on paired donors, with incorporation or reduction of molecular oxygen"/>
    <property type="evidence" value="ECO:0007669"/>
    <property type="project" value="InterPro"/>
</dbReference>
<dbReference type="PANTHER" id="PTHR24291">
    <property type="entry name" value="CYTOCHROME P450 FAMILY 4"/>
    <property type="match status" value="1"/>
</dbReference>
<dbReference type="RefSeq" id="WP_147648672.1">
    <property type="nucleotide sequence ID" value="NZ_CP042806.1"/>
</dbReference>